<dbReference type="AlphaFoldDB" id="A0A699HND7"/>
<proteinExistence type="predicted"/>
<organism evidence="1">
    <name type="scientific">Tanacetum cinerariifolium</name>
    <name type="common">Dalmatian daisy</name>
    <name type="synonym">Chrysanthemum cinerariifolium</name>
    <dbReference type="NCBI Taxonomy" id="118510"/>
    <lineage>
        <taxon>Eukaryota</taxon>
        <taxon>Viridiplantae</taxon>
        <taxon>Streptophyta</taxon>
        <taxon>Embryophyta</taxon>
        <taxon>Tracheophyta</taxon>
        <taxon>Spermatophyta</taxon>
        <taxon>Magnoliopsida</taxon>
        <taxon>eudicotyledons</taxon>
        <taxon>Gunneridae</taxon>
        <taxon>Pentapetalae</taxon>
        <taxon>asterids</taxon>
        <taxon>campanulids</taxon>
        <taxon>Asterales</taxon>
        <taxon>Asteraceae</taxon>
        <taxon>Asteroideae</taxon>
        <taxon>Anthemideae</taxon>
        <taxon>Anthemidinae</taxon>
        <taxon>Tanacetum</taxon>
    </lineage>
</organism>
<dbReference type="GO" id="GO:0008483">
    <property type="term" value="F:transaminase activity"/>
    <property type="evidence" value="ECO:0007669"/>
    <property type="project" value="UniProtKB-KW"/>
</dbReference>
<name>A0A699HND7_TANCI</name>
<accession>A0A699HND7</accession>
<dbReference type="EMBL" id="BKCJ010175703">
    <property type="protein sequence ID" value="GEY40422.1"/>
    <property type="molecule type" value="Genomic_DNA"/>
</dbReference>
<protein>
    <submittedName>
        <fullName evidence="1">Phospholipase-like, aminotransferase-like mobile domain protein</fullName>
    </submittedName>
</protein>
<keyword evidence="1" id="KW-0808">Transferase</keyword>
<sequence>MTTCFGPWLDIIYVENDDDGMIHYVLQKQCCSDDDNFDLPLIYNVNGHSLRFGRRQFCLLAGFKFGSINFCEYKNGDISFRNRLFPKKIGNVSSKHKLEHLAGLKRNSNHVLSYSLTGFLFAFKIVGRPKCWKSYREHCHRGERQNLTSMSILTSFFVSKKTLKKVVPQSEDYLQSTSEDELNIKDHTSPKEDDGNVYCYDDNGDVSLFFMPAKPVSQQTDQELSSNLYVLNGFCNNLSHTGEEKGDCEHYKYTYISKQEYQIIRLVDQRQQDHISNMAEDLLRPFKRIDKNFLSHELQVFLSRAVMGRCKFPWCNDITVDRSFWNGLSALHDNRKGWLLDETDMDWAMVISYFLPLLLQGSMPLFYVNNDIYSVP</sequence>
<gene>
    <name evidence="1" type="ORF">Tci_412396</name>
</gene>
<keyword evidence="1" id="KW-0032">Aminotransferase</keyword>
<comment type="caution">
    <text evidence="1">The sequence shown here is derived from an EMBL/GenBank/DDBJ whole genome shotgun (WGS) entry which is preliminary data.</text>
</comment>
<reference evidence="1" key="1">
    <citation type="journal article" date="2019" name="Sci. Rep.">
        <title>Draft genome of Tanacetum cinerariifolium, the natural source of mosquito coil.</title>
        <authorList>
            <person name="Yamashiro T."/>
            <person name="Shiraishi A."/>
            <person name="Satake H."/>
            <person name="Nakayama K."/>
        </authorList>
    </citation>
    <scope>NUCLEOTIDE SEQUENCE</scope>
</reference>
<evidence type="ECO:0000313" key="1">
    <source>
        <dbReference type="EMBL" id="GEY40422.1"/>
    </source>
</evidence>